<keyword evidence="1" id="KW-0240">DNA-directed RNA polymerase</keyword>
<dbReference type="EMBL" id="MN739217">
    <property type="protein sequence ID" value="QHS94175.1"/>
    <property type="molecule type" value="Genomic_DNA"/>
</dbReference>
<organism evidence="3">
    <name type="scientific">viral metagenome</name>
    <dbReference type="NCBI Taxonomy" id="1070528"/>
    <lineage>
        <taxon>unclassified sequences</taxon>
        <taxon>metagenomes</taxon>
        <taxon>organismal metagenomes</taxon>
    </lineage>
</organism>
<proteinExistence type="predicted"/>
<dbReference type="GO" id="GO:0003677">
    <property type="term" value="F:DNA binding"/>
    <property type="evidence" value="ECO:0007669"/>
    <property type="project" value="InterPro"/>
</dbReference>
<dbReference type="GO" id="GO:0003899">
    <property type="term" value="F:DNA-directed RNA polymerase activity"/>
    <property type="evidence" value="ECO:0007669"/>
    <property type="project" value="InterPro"/>
</dbReference>
<dbReference type="InterPro" id="IPR006111">
    <property type="entry name" value="Rpo6/Rpb6"/>
</dbReference>
<evidence type="ECO:0008006" key="4">
    <source>
        <dbReference type="Google" id="ProtNLM"/>
    </source>
</evidence>
<dbReference type="GO" id="GO:0006351">
    <property type="term" value="P:DNA-templated transcription"/>
    <property type="evidence" value="ECO:0007669"/>
    <property type="project" value="InterPro"/>
</dbReference>
<dbReference type="Gene3D" id="3.90.940.10">
    <property type="match status" value="1"/>
</dbReference>
<dbReference type="PIRSF" id="PIRSF000778">
    <property type="entry name" value="RpoK/RPB6"/>
    <property type="match status" value="1"/>
</dbReference>
<reference evidence="3" key="1">
    <citation type="journal article" date="2020" name="Nature">
        <title>Giant virus diversity and host interactions through global metagenomics.</title>
        <authorList>
            <person name="Schulz F."/>
            <person name="Roux S."/>
            <person name="Paez-Espino D."/>
            <person name="Jungbluth S."/>
            <person name="Walsh D.A."/>
            <person name="Denef V.J."/>
            <person name="McMahon K.D."/>
            <person name="Konstantinidis K.T."/>
            <person name="Eloe-Fadrosh E.A."/>
            <person name="Kyrpides N.C."/>
            <person name="Woyke T."/>
        </authorList>
    </citation>
    <scope>NUCLEOTIDE SEQUENCE</scope>
    <source>
        <strain evidence="3">GVMAG-M-3300018416-26</strain>
    </source>
</reference>
<evidence type="ECO:0000256" key="1">
    <source>
        <dbReference type="ARBA" id="ARBA00022478"/>
    </source>
</evidence>
<keyword evidence="2" id="KW-0804">Transcription</keyword>
<sequence>MRFDIIGKTIIKHDPNKNETMPFLSIYEKTSMIGLRLSQLSLGAKSVLTSEQLELCDGIKEIVYKELETRKIPFMVKRTLPNDVVEYWNIEDLIIT</sequence>
<accession>A0A6C0BP24</accession>
<dbReference type="InterPro" id="IPR036161">
    <property type="entry name" value="RPB6/omega-like_sf"/>
</dbReference>
<protein>
    <recommendedName>
        <fullName evidence="4">RNA polymerase Rpb6</fullName>
    </recommendedName>
</protein>
<evidence type="ECO:0000313" key="3">
    <source>
        <dbReference type="EMBL" id="QHS94175.1"/>
    </source>
</evidence>
<evidence type="ECO:0000256" key="2">
    <source>
        <dbReference type="ARBA" id="ARBA00023163"/>
    </source>
</evidence>
<name>A0A6C0BP24_9ZZZZ</name>
<dbReference type="AlphaFoldDB" id="A0A6C0BP24"/>
<dbReference type="SUPFAM" id="SSF63562">
    <property type="entry name" value="RPB6/omega subunit-like"/>
    <property type="match status" value="1"/>
</dbReference>
<dbReference type="GO" id="GO:0000428">
    <property type="term" value="C:DNA-directed RNA polymerase complex"/>
    <property type="evidence" value="ECO:0007669"/>
    <property type="project" value="UniProtKB-KW"/>
</dbReference>